<protein>
    <submittedName>
        <fullName evidence="1">Uncharacterized protein</fullName>
    </submittedName>
</protein>
<dbReference type="RefSeq" id="WP_192037419.1">
    <property type="nucleotide sequence ID" value="NZ_JACYWE010000001.1"/>
</dbReference>
<dbReference type="AlphaFoldDB" id="A0A927PL03"/>
<proteinExistence type="predicted"/>
<evidence type="ECO:0000313" key="2">
    <source>
        <dbReference type="Proteomes" id="UP000642993"/>
    </source>
</evidence>
<gene>
    <name evidence="1" type="ORF">HT102_00270</name>
</gene>
<keyword evidence="2" id="KW-1185">Reference proteome</keyword>
<name>A0A927PL03_9ACTN</name>
<dbReference type="EMBL" id="JACYWE010000001">
    <property type="protein sequence ID" value="MBD8504921.1"/>
    <property type="molecule type" value="Genomic_DNA"/>
</dbReference>
<reference evidence="1" key="1">
    <citation type="submission" date="2020-09" db="EMBL/GenBank/DDBJ databases">
        <title>Hoyosella lacisalsi sp. nov., a halotolerant actinobacterium isolated from soil of Lake Gudzhirganskoe.</title>
        <authorList>
            <person name="Yang Q."/>
            <person name="Guo P.Y."/>
            <person name="Liu S.W."/>
            <person name="Li F.N."/>
            <person name="Sun C.H."/>
        </authorList>
    </citation>
    <scope>NUCLEOTIDE SEQUENCE</scope>
    <source>
        <strain evidence="1">G463</strain>
    </source>
</reference>
<evidence type="ECO:0000313" key="1">
    <source>
        <dbReference type="EMBL" id="MBD8504921.1"/>
    </source>
</evidence>
<sequence length="381" mass="41421">MRDDPGWCYHGERGPHGPVADATRWVLAWAASRRLPPPIPPLADGPALFLAAGHLRPATREAYIQRLRSGASIPSVGGFARLRQAHDLRSALATRAAALPPGPARLVLRRQAGSLELQIQEARARFTLSRGHYPTSVREVRRERKEGTYLGIEQRDEVFDALLATPAPMLADRTARAMLVQQAHKLERSARWQRLARAVGDRLDVDATDDRRFADEAEVMLHLAGVACAGIGSSAAWRSATLKPLRAQLDLVGELTAISVDAIAAAGLREDLADSLVTARTAAERAEHRARARQLAPIWQEIAARTAALLDIDETLRAGRMPGTADGDLLDARLEEIAGRAGDRELSAAGLRRVSDQVGQLAPSTVDYHRMLFGRDAPPAR</sequence>
<accession>A0A927PL03</accession>
<comment type="caution">
    <text evidence="1">The sequence shown here is derived from an EMBL/GenBank/DDBJ whole genome shotgun (WGS) entry which is preliminary data.</text>
</comment>
<organism evidence="1 2">
    <name type="scientific">Lolliginicoccus lacisalsi</name>
    <dbReference type="NCBI Taxonomy" id="2742202"/>
    <lineage>
        <taxon>Bacteria</taxon>
        <taxon>Bacillati</taxon>
        <taxon>Actinomycetota</taxon>
        <taxon>Actinomycetes</taxon>
        <taxon>Mycobacteriales</taxon>
        <taxon>Hoyosellaceae</taxon>
        <taxon>Lolliginicoccus</taxon>
    </lineage>
</organism>
<dbReference type="Proteomes" id="UP000642993">
    <property type="component" value="Unassembled WGS sequence"/>
</dbReference>